<dbReference type="Pfam" id="PF00642">
    <property type="entry name" value="zf-CCCH"/>
    <property type="match status" value="2"/>
</dbReference>
<dbReference type="GO" id="GO:0005737">
    <property type="term" value="C:cytoplasm"/>
    <property type="evidence" value="ECO:0007669"/>
    <property type="project" value="UniProtKB-SubCell"/>
</dbReference>
<name>A0A4Z2F3X0_9TELE</name>
<dbReference type="SMART" id="SM00356">
    <property type="entry name" value="ZnF_C3H1"/>
    <property type="match status" value="2"/>
</dbReference>
<dbReference type="PROSITE" id="PS50103">
    <property type="entry name" value="ZF_C3H1"/>
    <property type="match status" value="2"/>
</dbReference>
<comment type="subunit">
    <text evidence="11">Associates with the cytoplasmic CCR4-NOT deadenylase complex to trigger ARE-containing mRNA deadenylation and decay processes.</text>
</comment>
<dbReference type="GO" id="GO:1990904">
    <property type="term" value="C:ribonucleoprotein complex"/>
    <property type="evidence" value="ECO:0007669"/>
    <property type="project" value="UniProtKB-KW"/>
</dbReference>
<proteinExistence type="predicted"/>
<dbReference type="GO" id="GO:0008270">
    <property type="term" value="F:zinc ion binding"/>
    <property type="evidence" value="ECO:0007669"/>
    <property type="project" value="UniProtKB-KW"/>
</dbReference>
<organism evidence="14 15">
    <name type="scientific">Liparis tanakae</name>
    <name type="common">Tanaka's snailfish</name>
    <dbReference type="NCBI Taxonomy" id="230148"/>
    <lineage>
        <taxon>Eukaryota</taxon>
        <taxon>Metazoa</taxon>
        <taxon>Chordata</taxon>
        <taxon>Craniata</taxon>
        <taxon>Vertebrata</taxon>
        <taxon>Euteleostomi</taxon>
        <taxon>Actinopterygii</taxon>
        <taxon>Neopterygii</taxon>
        <taxon>Teleostei</taxon>
        <taxon>Neoteleostei</taxon>
        <taxon>Acanthomorphata</taxon>
        <taxon>Eupercaria</taxon>
        <taxon>Perciformes</taxon>
        <taxon>Cottioidei</taxon>
        <taxon>Cottales</taxon>
        <taxon>Liparidae</taxon>
        <taxon>Liparis</taxon>
    </lineage>
</organism>
<evidence type="ECO:0000256" key="11">
    <source>
        <dbReference type="RuleBase" id="RU369014"/>
    </source>
</evidence>
<keyword evidence="5 10" id="KW-0863">Zinc-finger</keyword>
<evidence type="ECO:0000313" key="14">
    <source>
        <dbReference type="EMBL" id="TNN35384.1"/>
    </source>
</evidence>
<keyword evidence="7" id="KW-0694">RNA-binding</keyword>
<dbReference type="InterPro" id="IPR007635">
    <property type="entry name" value="Tis11B_N"/>
</dbReference>
<dbReference type="PANTHER" id="PTHR12547:SF18">
    <property type="entry name" value="PROTEIN TIS11"/>
    <property type="match status" value="1"/>
</dbReference>
<keyword evidence="9 11" id="KW-0687">Ribonucleoprotein</keyword>
<evidence type="ECO:0000313" key="15">
    <source>
        <dbReference type="Proteomes" id="UP000314294"/>
    </source>
</evidence>
<dbReference type="AlphaFoldDB" id="A0A4Z2F3X0"/>
<dbReference type="OrthoDB" id="410307at2759"/>
<evidence type="ECO:0000256" key="8">
    <source>
        <dbReference type="ARBA" id="ARBA00023242"/>
    </source>
</evidence>
<dbReference type="GO" id="GO:0061158">
    <property type="term" value="P:3'-UTR-mediated mRNA destabilization"/>
    <property type="evidence" value="ECO:0007669"/>
    <property type="project" value="UniProtKB-UniRule"/>
</dbReference>
<evidence type="ECO:0000259" key="13">
    <source>
        <dbReference type="PROSITE" id="PS50103"/>
    </source>
</evidence>
<feature type="zinc finger region" description="C3H1-type" evidence="10">
    <location>
        <begin position="166"/>
        <end position="194"/>
    </location>
</feature>
<feature type="compositionally biased region" description="Pro residues" evidence="12">
    <location>
        <begin position="233"/>
        <end position="247"/>
    </location>
</feature>
<evidence type="ECO:0000256" key="7">
    <source>
        <dbReference type="ARBA" id="ARBA00022884"/>
    </source>
</evidence>
<dbReference type="SUPFAM" id="SSF90229">
    <property type="entry name" value="CCCH zinc finger"/>
    <property type="match status" value="2"/>
</dbReference>
<evidence type="ECO:0000256" key="12">
    <source>
        <dbReference type="SAM" id="MobiDB-lite"/>
    </source>
</evidence>
<feature type="zinc finger region" description="C3H1-type" evidence="10">
    <location>
        <begin position="128"/>
        <end position="156"/>
    </location>
</feature>
<evidence type="ECO:0000256" key="10">
    <source>
        <dbReference type="PROSITE-ProRule" id="PRU00723"/>
    </source>
</evidence>
<dbReference type="GO" id="GO:1900153">
    <property type="term" value="P:positive regulation of nuclear-transcribed mRNA catabolic process, deadenylation-dependent decay"/>
    <property type="evidence" value="ECO:0007669"/>
    <property type="project" value="UniProtKB-UniRule"/>
</dbReference>
<evidence type="ECO:0000256" key="1">
    <source>
        <dbReference type="ARBA" id="ARBA00022473"/>
    </source>
</evidence>
<accession>A0A4Z2F3X0</accession>
<dbReference type="GO" id="GO:0005634">
    <property type="term" value="C:nucleus"/>
    <property type="evidence" value="ECO:0007669"/>
    <property type="project" value="UniProtKB-SubCell"/>
</dbReference>
<dbReference type="GO" id="GO:0035925">
    <property type="term" value="F:mRNA 3'-UTR AU-rich region binding"/>
    <property type="evidence" value="ECO:0007669"/>
    <property type="project" value="UniProtKB-UniRule"/>
</dbReference>
<evidence type="ECO:0000256" key="6">
    <source>
        <dbReference type="ARBA" id="ARBA00022833"/>
    </source>
</evidence>
<protein>
    <recommendedName>
        <fullName evidence="11">mRNA decay activator protein ZFP36</fullName>
    </recommendedName>
    <alternativeName>
        <fullName evidence="11">Zinc finger protein 36</fullName>
    </alternativeName>
</protein>
<feature type="region of interest" description="Disordered" evidence="12">
    <location>
        <begin position="1"/>
        <end position="28"/>
    </location>
</feature>
<feature type="region of interest" description="Disordered" evidence="12">
    <location>
        <begin position="217"/>
        <end position="285"/>
    </location>
</feature>
<reference evidence="14 15" key="1">
    <citation type="submission" date="2019-03" db="EMBL/GenBank/DDBJ databases">
        <title>First draft genome of Liparis tanakae, snailfish: a comprehensive survey of snailfish specific genes.</title>
        <authorList>
            <person name="Kim W."/>
            <person name="Song I."/>
            <person name="Jeong J.-H."/>
            <person name="Kim D."/>
            <person name="Kim S."/>
            <person name="Ryu S."/>
            <person name="Song J.Y."/>
            <person name="Lee S.K."/>
        </authorList>
    </citation>
    <scope>NUCLEOTIDE SEQUENCE [LARGE SCALE GENOMIC DNA]</scope>
    <source>
        <tissue evidence="14">Muscle</tissue>
    </source>
</reference>
<keyword evidence="3 10" id="KW-0479">Metal-binding</keyword>
<sequence>MTATVGPPAREERGESSQTPPLTALEGPRLTSPCCGARLSSCPPTGPPLGWKVVGVPSEGWAFQRCHSIDSPSAKFSHSRFVNANDRDPSAWLGYNNNNNNKQDHVGECFFSELADRPWPGRPVNSIRYKTELCRPFEESGGCKYGDKCQFAHGEREQRGLSRHPKYKTEPCRTFHRAGFCPYGPRCHFIHNAEERRGPPLRHGFGFPCHASGTPPPCVGPPAGSEPQDLAPPSSPPAAAEPPPGPPDAVSEREGDRSSQSGSSSPLLEASRRLPIFSRLSVSDD</sequence>
<dbReference type="Proteomes" id="UP000314294">
    <property type="component" value="Unassembled WGS sequence"/>
</dbReference>
<dbReference type="InterPro" id="IPR045877">
    <property type="entry name" value="ZFP36-like"/>
</dbReference>
<dbReference type="FunFam" id="4.10.1000.10:FF:000001">
    <property type="entry name" value="zinc finger CCCH domain-containing protein 15-like"/>
    <property type="match status" value="1"/>
</dbReference>
<keyword evidence="6 10" id="KW-0862">Zinc</keyword>
<evidence type="ECO:0000256" key="3">
    <source>
        <dbReference type="ARBA" id="ARBA00022723"/>
    </source>
</evidence>
<dbReference type="Gene3D" id="4.10.1000.10">
    <property type="entry name" value="Zinc finger, CCCH-type"/>
    <property type="match status" value="2"/>
</dbReference>
<dbReference type="InterPro" id="IPR036855">
    <property type="entry name" value="Znf_CCCH_sf"/>
</dbReference>
<evidence type="ECO:0000256" key="2">
    <source>
        <dbReference type="ARBA" id="ARBA00022490"/>
    </source>
</evidence>
<dbReference type="PANTHER" id="PTHR12547">
    <property type="entry name" value="CCCH ZINC FINGER/TIS11-RELATED"/>
    <property type="match status" value="1"/>
</dbReference>
<comment type="caution">
    <text evidence="14">The sequence shown here is derived from an EMBL/GenBank/DDBJ whole genome shotgun (WGS) entry which is preliminary data.</text>
</comment>
<keyword evidence="2 11" id="KW-0963">Cytoplasm</keyword>
<dbReference type="InterPro" id="IPR000571">
    <property type="entry name" value="Znf_CCCH"/>
</dbReference>
<gene>
    <name evidence="14" type="primary">ZFP36L1_2</name>
    <name evidence="14" type="ORF">EYF80_054458</name>
</gene>
<keyword evidence="4 11" id="KW-0677">Repeat</keyword>
<keyword evidence="1" id="KW-0217">Developmental protein</keyword>
<evidence type="ECO:0000256" key="4">
    <source>
        <dbReference type="ARBA" id="ARBA00022737"/>
    </source>
</evidence>
<comment type="subcellular location">
    <subcellularLocation>
        <location evidence="11">Nucleus</location>
    </subcellularLocation>
    <subcellularLocation>
        <location evidence="11">Cytoplasm</location>
    </subcellularLocation>
</comment>
<evidence type="ECO:0000256" key="5">
    <source>
        <dbReference type="ARBA" id="ARBA00022771"/>
    </source>
</evidence>
<dbReference type="FunFam" id="4.10.1000.10:FF:000002">
    <property type="entry name" value="Zinc finger protein 36, C3H1 type-like 1"/>
    <property type="match status" value="1"/>
</dbReference>
<dbReference type="EMBL" id="SRLO01001777">
    <property type="protein sequence ID" value="TNN35384.1"/>
    <property type="molecule type" value="Genomic_DNA"/>
</dbReference>
<comment type="function">
    <text evidence="11">Zinc-finger RNA-binding protein that destabilizes several cytoplasmic AU-rich element (ARE)-containing mRNA transcripts by promoting their poly(A) tail removal or deadenylation, and hence provide a mechanism for attenuating protein synthesis. Acts as a 3'-untranslated region (UTR) ARE mRNA-binding adapter protein to communicate signaling events to the mRNA decay machinery. Functions by recruiting the CCR4-NOT deadenylase complex and probably other components of the cytoplasmic RNA decay machinery to the bound ARE-containing mRNAs, and hence promotes ARE-mediated mRNA deadenylation and decay processes. Binds to 3'-UTR ARE of numerous mRNAs.</text>
</comment>
<keyword evidence="8 11" id="KW-0539">Nucleus</keyword>
<feature type="domain" description="C3H1-type" evidence="13">
    <location>
        <begin position="166"/>
        <end position="194"/>
    </location>
</feature>
<dbReference type="Pfam" id="PF04553">
    <property type="entry name" value="Tis11B_N"/>
    <property type="match status" value="1"/>
</dbReference>
<evidence type="ECO:0000256" key="9">
    <source>
        <dbReference type="ARBA" id="ARBA00023274"/>
    </source>
</evidence>
<feature type="domain" description="C3H1-type" evidence="13">
    <location>
        <begin position="128"/>
        <end position="156"/>
    </location>
</feature>
<keyword evidence="15" id="KW-1185">Reference proteome</keyword>